<evidence type="ECO:0000313" key="3">
    <source>
        <dbReference type="Proteomes" id="UP000051913"/>
    </source>
</evidence>
<proteinExistence type="predicted"/>
<sequence length="59" mass="6644">MRFAVPITAQQQISHDVFHPKPKLILSIYFLVTAAAHRPRPRSLPAPPARPLDIYAART</sequence>
<keyword evidence="3" id="KW-1185">Reference proteome</keyword>
<dbReference type="EMBL" id="LLXX01000119">
    <property type="protein sequence ID" value="KRR05217.1"/>
    <property type="molecule type" value="Genomic_DNA"/>
</dbReference>
<reference evidence="2 3" key="1">
    <citation type="submission" date="2014-03" db="EMBL/GenBank/DDBJ databases">
        <title>Bradyrhizobium valentinum sp. nov., isolated from effective nodules of Lupinus mariae-josephae, a lupine endemic of basic-lime soils in Eastern Spain.</title>
        <authorList>
            <person name="Duran D."/>
            <person name="Rey L."/>
            <person name="Navarro A."/>
            <person name="Busquets A."/>
            <person name="Imperial J."/>
            <person name="Ruiz-Argueso T."/>
        </authorList>
    </citation>
    <scope>NUCLEOTIDE SEQUENCE [LARGE SCALE GENOMIC DNA]</scope>
    <source>
        <strain evidence="2 3">LmjM3</strain>
    </source>
</reference>
<dbReference type="AlphaFoldDB" id="A0A0R3KWH8"/>
<name>A0A0R3KWH8_9BRAD</name>
<comment type="caution">
    <text evidence="2">The sequence shown here is derived from an EMBL/GenBank/DDBJ whole genome shotgun (WGS) entry which is preliminary data.</text>
</comment>
<organism evidence="2 3">
    <name type="scientific">Bradyrhizobium valentinum</name>
    <dbReference type="NCBI Taxonomy" id="1518501"/>
    <lineage>
        <taxon>Bacteria</taxon>
        <taxon>Pseudomonadati</taxon>
        <taxon>Pseudomonadota</taxon>
        <taxon>Alphaproteobacteria</taxon>
        <taxon>Hyphomicrobiales</taxon>
        <taxon>Nitrobacteraceae</taxon>
        <taxon>Bradyrhizobium</taxon>
    </lineage>
</organism>
<accession>A0A0R3KWH8</accession>
<dbReference type="Proteomes" id="UP000051913">
    <property type="component" value="Unassembled WGS sequence"/>
</dbReference>
<evidence type="ECO:0000256" key="1">
    <source>
        <dbReference type="SAM" id="MobiDB-lite"/>
    </source>
</evidence>
<protein>
    <submittedName>
        <fullName evidence="2">Uncharacterized protein</fullName>
    </submittedName>
</protein>
<feature type="region of interest" description="Disordered" evidence="1">
    <location>
        <begin position="38"/>
        <end position="59"/>
    </location>
</feature>
<evidence type="ECO:0000313" key="2">
    <source>
        <dbReference type="EMBL" id="KRR05217.1"/>
    </source>
</evidence>
<gene>
    <name evidence="2" type="ORF">CP49_01165</name>
</gene>